<comment type="caution">
    <text evidence="1">The sequence shown here is derived from an EMBL/GenBank/DDBJ whole genome shotgun (WGS) entry which is preliminary data.</text>
</comment>
<name>A0A9D3USF9_9ROSI</name>
<dbReference type="Proteomes" id="UP000828251">
    <property type="component" value="Unassembled WGS sequence"/>
</dbReference>
<dbReference type="AlphaFoldDB" id="A0A9D3USF9"/>
<dbReference type="OrthoDB" id="1002598at2759"/>
<organism evidence="1 2">
    <name type="scientific">Gossypium stocksii</name>
    <dbReference type="NCBI Taxonomy" id="47602"/>
    <lineage>
        <taxon>Eukaryota</taxon>
        <taxon>Viridiplantae</taxon>
        <taxon>Streptophyta</taxon>
        <taxon>Embryophyta</taxon>
        <taxon>Tracheophyta</taxon>
        <taxon>Spermatophyta</taxon>
        <taxon>Magnoliopsida</taxon>
        <taxon>eudicotyledons</taxon>
        <taxon>Gunneridae</taxon>
        <taxon>Pentapetalae</taxon>
        <taxon>rosids</taxon>
        <taxon>malvids</taxon>
        <taxon>Malvales</taxon>
        <taxon>Malvaceae</taxon>
        <taxon>Malvoideae</taxon>
        <taxon>Gossypium</taxon>
    </lineage>
</organism>
<reference evidence="1 2" key="1">
    <citation type="journal article" date="2021" name="Plant Biotechnol. J.">
        <title>Multi-omics assisted identification of the key and species-specific regulatory components of drought-tolerant mechanisms in Gossypium stocksii.</title>
        <authorList>
            <person name="Yu D."/>
            <person name="Ke L."/>
            <person name="Zhang D."/>
            <person name="Wu Y."/>
            <person name="Sun Y."/>
            <person name="Mei J."/>
            <person name="Sun J."/>
            <person name="Sun Y."/>
        </authorList>
    </citation>
    <scope>NUCLEOTIDE SEQUENCE [LARGE SCALE GENOMIC DNA]</scope>
    <source>
        <strain evidence="2">cv. E1</strain>
        <tissue evidence="1">Leaf</tissue>
    </source>
</reference>
<keyword evidence="2" id="KW-1185">Reference proteome</keyword>
<evidence type="ECO:0000313" key="1">
    <source>
        <dbReference type="EMBL" id="KAH1056596.1"/>
    </source>
</evidence>
<protein>
    <submittedName>
        <fullName evidence="1">Uncharacterized protein</fullName>
    </submittedName>
</protein>
<sequence>MSGSLEKLTLDLKDWNKHVYGNIFTRKRDLLKKFANVQKLRDLFGSLHLNQVDLALRQELESVLYQEELLWKQKVMCDWLKFGDRNIKFFHTRMLQRRKNNHITTIHNSKGN</sequence>
<evidence type="ECO:0000313" key="2">
    <source>
        <dbReference type="Proteomes" id="UP000828251"/>
    </source>
</evidence>
<proteinExistence type="predicted"/>
<accession>A0A9D3USF9</accession>
<dbReference type="EMBL" id="JAIQCV010000010">
    <property type="protein sequence ID" value="KAH1056596.1"/>
    <property type="molecule type" value="Genomic_DNA"/>
</dbReference>
<gene>
    <name evidence="1" type="ORF">J1N35_034661</name>
</gene>